<dbReference type="STRING" id="945553.A0A0D2LSH0"/>
<gene>
    <name evidence="1" type="ORF">HYPSUDRAFT_209280</name>
</gene>
<dbReference type="OrthoDB" id="3258143at2759"/>
<name>A0A0D2LSH0_HYPSF</name>
<dbReference type="AlphaFoldDB" id="A0A0D2LSH0"/>
<accession>A0A0D2LSH0</accession>
<sequence length="372" mass="41711">MSSNNIPNFTKLNASNYPTWSGEMQAYLRSQSVWRIVSGNSKQPNTSSTPSNTQAAALEAWQLKSDKAAGYIYLAMWAALASVHLQKRPGARFNVYDDLFSTPKVIWRYLGFYFDRKLLFNEHPKERRLLYRSCVVPIATYGFRLWFYNKAPIKGVMKLLTSMQHKAAIWITGAFKTSPTGGYRKGALEHPVALNRLSVRERPKLRGAIADTHSEILALTKTFAPCAPVARPGQRLLDLFPARTVFHLRSEYLEPEPGTLPDTEDVAAYHVWLYENVVEGTIKAHLDGIRDEAHAEPNTGDERVDSARYVSGKVLAPEAELSAIHFAVVRATQVPGCTRIVLFTDHIASAKKALDPSGDPFDHHFDRVVQTL</sequence>
<organism evidence="1 2">
    <name type="scientific">Hypholoma sublateritium (strain FD-334 SS-4)</name>
    <dbReference type="NCBI Taxonomy" id="945553"/>
    <lineage>
        <taxon>Eukaryota</taxon>
        <taxon>Fungi</taxon>
        <taxon>Dikarya</taxon>
        <taxon>Basidiomycota</taxon>
        <taxon>Agaricomycotina</taxon>
        <taxon>Agaricomycetes</taxon>
        <taxon>Agaricomycetidae</taxon>
        <taxon>Agaricales</taxon>
        <taxon>Agaricineae</taxon>
        <taxon>Strophariaceae</taxon>
        <taxon>Hypholoma</taxon>
    </lineage>
</organism>
<dbReference type="EMBL" id="KN817717">
    <property type="protein sequence ID" value="KJA13753.1"/>
    <property type="molecule type" value="Genomic_DNA"/>
</dbReference>
<proteinExistence type="predicted"/>
<evidence type="ECO:0008006" key="3">
    <source>
        <dbReference type="Google" id="ProtNLM"/>
    </source>
</evidence>
<protein>
    <recommendedName>
        <fullName evidence="3">DUF4219 domain-containing protein</fullName>
    </recommendedName>
</protein>
<reference evidence="2" key="1">
    <citation type="submission" date="2014-04" db="EMBL/GenBank/DDBJ databases">
        <title>Evolutionary Origins and Diversification of the Mycorrhizal Mutualists.</title>
        <authorList>
            <consortium name="DOE Joint Genome Institute"/>
            <consortium name="Mycorrhizal Genomics Consortium"/>
            <person name="Kohler A."/>
            <person name="Kuo A."/>
            <person name="Nagy L.G."/>
            <person name="Floudas D."/>
            <person name="Copeland A."/>
            <person name="Barry K.W."/>
            <person name="Cichocki N."/>
            <person name="Veneault-Fourrey C."/>
            <person name="LaButti K."/>
            <person name="Lindquist E.A."/>
            <person name="Lipzen A."/>
            <person name="Lundell T."/>
            <person name="Morin E."/>
            <person name="Murat C."/>
            <person name="Riley R."/>
            <person name="Ohm R."/>
            <person name="Sun H."/>
            <person name="Tunlid A."/>
            <person name="Henrissat B."/>
            <person name="Grigoriev I.V."/>
            <person name="Hibbett D.S."/>
            <person name="Martin F."/>
        </authorList>
    </citation>
    <scope>NUCLEOTIDE SEQUENCE [LARGE SCALE GENOMIC DNA]</scope>
    <source>
        <strain evidence="2">FD-334 SS-4</strain>
    </source>
</reference>
<dbReference type="Proteomes" id="UP000054270">
    <property type="component" value="Unassembled WGS sequence"/>
</dbReference>
<evidence type="ECO:0000313" key="1">
    <source>
        <dbReference type="EMBL" id="KJA13753.1"/>
    </source>
</evidence>
<evidence type="ECO:0000313" key="2">
    <source>
        <dbReference type="Proteomes" id="UP000054270"/>
    </source>
</evidence>
<keyword evidence="2" id="KW-1185">Reference proteome</keyword>